<dbReference type="Proteomes" id="UP000006437">
    <property type="component" value="Unassembled WGS sequence"/>
</dbReference>
<feature type="domain" description="CRISPR type III-associated protein" evidence="2">
    <location>
        <begin position="8"/>
        <end position="219"/>
    </location>
</feature>
<sequence length="236" mass="26864">MLIINIRFTTVSSCLVGNQTESFSVGGVDQSTTIDENGRPIIHGSTFKGALRNILREESLMKNTENYVKSLIEKVLEKYEGIGKTDKINKMIKSLKEKAYNPKAEYIFGMEGVNNMPRLFCSDFRVLECEDKRNDDYFLIETKNNLEEKNGDLISNPRTYKVIKPGVVFEGVLRFYNPFFEDSDEELKKVKCELENAIRKFDTGLYRIGNSKSRGYGQIRVDFGDGIGAGECDDKI</sequence>
<dbReference type="EMBL" id="AFZE01000003">
    <property type="protein sequence ID" value="EHL16445.1"/>
    <property type="molecule type" value="Genomic_DNA"/>
</dbReference>
<dbReference type="PANTHER" id="PTHR35579:SF3">
    <property type="entry name" value="CRISPR SYSTEM CMS ENDORIBONUCLEASE CSM3"/>
    <property type="match status" value="1"/>
</dbReference>
<dbReference type="InterPro" id="IPR005537">
    <property type="entry name" value="RAMP_III_fam"/>
</dbReference>
<dbReference type="PANTHER" id="PTHR35579">
    <property type="entry name" value="CRISPR SYSTEM CMS ENDORIBONUCLEASE CSM3"/>
    <property type="match status" value="1"/>
</dbReference>
<gene>
    <name evidence="3" type="ORF">HMPREF9629_01285</name>
</gene>
<dbReference type="Pfam" id="PF03787">
    <property type="entry name" value="RAMPs"/>
    <property type="match status" value="1"/>
</dbReference>
<comment type="caution">
    <text evidence="3">The sequence shown here is derived from an EMBL/GenBank/DDBJ whole genome shotgun (WGS) entry which is preliminary data.</text>
</comment>
<evidence type="ECO:0000259" key="2">
    <source>
        <dbReference type="Pfam" id="PF03787"/>
    </source>
</evidence>
<dbReference type="CDD" id="cd09726">
    <property type="entry name" value="RAMP_I_III"/>
    <property type="match status" value="1"/>
</dbReference>
<protein>
    <recommendedName>
        <fullName evidence="2">CRISPR type III-associated protein domain-containing protein</fullName>
    </recommendedName>
</protein>
<proteinExistence type="predicted"/>
<evidence type="ECO:0000313" key="4">
    <source>
        <dbReference type="Proteomes" id="UP000006437"/>
    </source>
</evidence>
<dbReference type="RefSeq" id="WP_009525520.1">
    <property type="nucleotide sequence ID" value="NZ_JH414552.1"/>
</dbReference>
<evidence type="ECO:0000256" key="1">
    <source>
        <dbReference type="ARBA" id="ARBA00023118"/>
    </source>
</evidence>
<dbReference type="InterPro" id="IPR052216">
    <property type="entry name" value="CRISPR_Csm3_endoribonuclease"/>
</dbReference>
<name>G9WYN4_9FIRM</name>
<dbReference type="HOGENOM" id="CLU_105777_0_0_9"/>
<organism evidence="3 4">
    <name type="scientific">Peptoanaerobacter stomatis</name>
    <dbReference type="NCBI Taxonomy" id="796937"/>
    <lineage>
        <taxon>Bacteria</taxon>
        <taxon>Bacillati</taxon>
        <taxon>Bacillota</taxon>
        <taxon>Clostridia</taxon>
        <taxon>Peptostreptococcales</taxon>
        <taxon>Filifactoraceae</taxon>
        <taxon>Peptoanaerobacter</taxon>
    </lineage>
</organism>
<dbReference type="BioCyc" id="EBAC796937-HMP:GMGH-1290-MONOMER"/>
<accession>G9WYN4</accession>
<dbReference type="AlphaFoldDB" id="G9WYN4"/>
<keyword evidence="1" id="KW-0051">Antiviral defense</keyword>
<reference evidence="3 4" key="1">
    <citation type="submission" date="2011-08" db="EMBL/GenBank/DDBJ databases">
        <title>The Genome Sequence of Eubacteriaceae bacterium ACC19a.</title>
        <authorList>
            <consortium name="The Broad Institute Genome Sequencing Platform"/>
            <person name="Earl A."/>
            <person name="Ward D."/>
            <person name="Feldgarden M."/>
            <person name="Gevers D."/>
            <person name="Sizova M."/>
            <person name="Hazen A."/>
            <person name="Epstein S."/>
            <person name="Young S.K."/>
            <person name="Zeng Q."/>
            <person name="Gargeya S."/>
            <person name="Fitzgerald M."/>
            <person name="Haas B."/>
            <person name="Abouelleil A."/>
            <person name="Alvarado L."/>
            <person name="Arachchi H.M."/>
            <person name="Berlin A."/>
            <person name="Brown A."/>
            <person name="Chapman S.B."/>
            <person name="Chen Z."/>
            <person name="Dunbar C."/>
            <person name="Freedman E."/>
            <person name="Gearin G."/>
            <person name="Gellesch M."/>
            <person name="Goldberg J."/>
            <person name="Griggs A."/>
            <person name="Gujja S."/>
            <person name="Heiman D."/>
            <person name="Howarth C."/>
            <person name="Larson L."/>
            <person name="Lui A."/>
            <person name="MacDonald P.J.P."/>
            <person name="Montmayeur A."/>
            <person name="Murphy C."/>
            <person name="Neiman D."/>
            <person name="Pearson M."/>
            <person name="Priest M."/>
            <person name="Roberts A."/>
            <person name="Saif S."/>
            <person name="Shea T."/>
            <person name="Shenoy N."/>
            <person name="Sisk P."/>
            <person name="Stolte C."/>
            <person name="Sykes S."/>
            <person name="Wortman J."/>
            <person name="Nusbaum C."/>
            <person name="Birren B."/>
        </authorList>
    </citation>
    <scope>NUCLEOTIDE SEQUENCE [LARGE SCALE GENOMIC DNA]</scope>
    <source>
        <strain evidence="3 4">ACC19a</strain>
    </source>
</reference>
<dbReference type="PATRIC" id="fig|796937.3.peg.478"/>
<dbReference type="GO" id="GO:0051607">
    <property type="term" value="P:defense response to virus"/>
    <property type="evidence" value="ECO:0007669"/>
    <property type="project" value="UniProtKB-KW"/>
</dbReference>
<evidence type="ECO:0000313" key="3">
    <source>
        <dbReference type="EMBL" id="EHL16445.1"/>
    </source>
</evidence>